<feature type="binding site" evidence="12 13">
    <location>
        <position position="9"/>
    </location>
    <ligand>
        <name>ATP</name>
        <dbReference type="ChEBI" id="CHEBI:30616"/>
    </ligand>
</feature>
<feature type="binding site" evidence="12 13">
    <location>
        <position position="112"/>
    </location>
    <ligand>
        <name>ATP</name>
        <dbReference type="ChEBI" id="CHEBI:30616"/>
    </ligand>
</feature>
<keyword evidence="6 12" id="KW-0479">Metal-binding</keyword>
<feature type="binding site" evidence="12 13">
    <location>
        <position position="57"/>
    </location>
    <ligand>
        <name>ATP</name>
        <dbReference type="ChEBI" id="CHEBI:30616"/>
    </ligand>
</feature>
<keyword evidence="10 12" id="KW-0460">Magnesium</keyword>
<evidence type="ECO:0000256" key="5">
    <source>
        <dbReference type="ARBA" id="ARBA00022679"/>
    </source>
</evidence>
<dbReference type="PROSITE" id="PS51374">
    <property type="entry name" value="NDPK_LIKE"/>
    <property type="match status" value="1"/>
</dbReference>
<keyword evidence="11 12" id="KW-0546">Nucleotide metabolism</keyword>
<evidence type="ECO:0000256" key="6">
    <source>
        <dbReference type="ARBA" id="ARBA00022723"/>
    </source>
</evidence>
<evidence type="ECO:0000256" key="4">
    <source>
        <dbReference type="ARBA" id="ARBA00017632"/>
    </source>
</evidence>
<dbReference type="SUPFAM" id="SSF54919">
    <property type="entry name" value="Nucleoside diphosphate kinase, NDK"/>
    <property type="match status" value="1"/>
</dbReference>
<keyword evidence="18" id="KW-1185">Reference proteome</keyword>
<dbReference type="EC" id="2.7.4.6" evidence="3 12"/>
<dbReference type="Pfam" id="PF00334">
    <property type="entry name" value="NDK"/>
    <property type="match status" value="1"/>
</dbReference>
<dbReference type="InterPro" id="IPR034907">
    <property type="entry name" value="NDK-like_dom"/>
</dbReference>
<keyword evidence="8 12" id="KW-0418">Kinase</keyword>
<proteinExistence type="inferred from homology"/>
<feature type="domain" description="Nucleoside diphosphate kinase-like" evidence="16">
    <location>
        <begin position="1"/>
        <end position="131"/>
    </location>
</feature>
<organism evidence="17 18">
    <name type="scientific">Gottschalkia purinilytica</name>
    <name type="common">Clostridium purinilyticum</name>
    <dbReference type="NCBI Taxonomy" id="1503"/>
    <lineage>
        <taxon>Bacteria</taxon>
        <taxon>Bacillati</taxon>
        <taxon>Bacillota</taxon>
        <taxon>Tissierellia</taxon>
        <taxon>Tissierellales</taxon>
        <taxon>Gottschalkiaceae</taxon>
        <taxon>Gottschalkia</taxon>
    </lineage>
</organism>
<comment type="cofactor">
    <cofactor evidence="1 12">
        <name>Mg(2+)</name>
        <dbReference type="ChEBI" id="CHEBI:18420"/>
    </cofactor>
</comment>
<evidence type="ECO:0000256" key="7">
    <source>
        <dbReference type="ARBA" id="ARBA00022741"/>
    </source>
</evidence>
<dbReference type="FunFam" id="3.30.70.141:FF:000003">
    <property type="entry name" value="Nucleoside diphosphate kinase"/>
    <property type="match status" value="1"/>
</dbReference>
<reference evidence="18" key="1">
    <citation type="submission" date="2015-07" db="EMBL/GenBank/DDBJ databases">
        <title>Draft genome sequence of the purine-degrading Gottschalkia purinilyticum DSM 1384 (formerly Clostridium purinilyticum).</title>
        <authorList>
            <person name="Poehlein A."/>
            <person name="Schiel-Bengelsdorf B."/>
            <person name="Bengelsdorf F.R."/>
            <person name="Daniel R."/>
            <person name="Duerre P."/>
        </authorList>
    </citation>
    <scope>NUCLEOTIDE SEQUENCE [LARGE SCALE GENOMIC DNA]</scope>
    <source>
        <strain evidence="18">DSM 1384</strain>
    </source>
</reference>
<dbReference type="GO" id="GO:0004550">
    <property type="term" value="F:nucleoside diphosphate kinase activity"/>
    <property type="evidence" value="ECO:0007669"/>
    <property type="project" value="UniProtKB-UniRule"/>
</dbReference>
<dbReference type="PRINTS" id="PR01243">
    <property type="entry name" value="NUCDPKINASE"/>
</dbReference>
<evidence type="ECO:0000256" key="14">
    <source>
        <dbReference type="RuleBase" id="RU004011"/>
    </source>
</evidence>
<dbReference type="GO" id="GO:0005524">
    <property type="term" value="F:ATP binding"/>
    <property type="evidence" value="ECO:0007669"/>
    <property type="project" value="UniProtKB-UniRule"/>
</dbReference>
<keyword evidence="12" id="KW-0597">Phosphoprotein</keyword>
<dbReference type="CDD" id="cd04413">
    <property type="entry name" value="NDPk_I"/>
    <property type="match status" value="1"/>
</dbReference>
<evidence type="ECO:0000256" key="8">
    <source>
        <dbReference type="ARBA" id="ARBA00022777"/>
    </source>
</evidence>
<evidence type="ECO:0000256" key="10">
    <source>
        <dbReference type="ARBA" id="ARBA00022842"/>
    </source>
</evidence>
<dbReference type="AlphaFoldDB" id="A0A0L0WDM5"/>
<comment type="subunit">
    <text evidence="12">Homotetramer.</text>
</comment>
<name>A0A0L0WDM5_GOTPU</name>
<feature type="binding site" evidence="12 13">
    <location>
        <position position="91"/>
    </location>
    <ligand>
        <name>ATP</name>
        <dbReference type="ChEBI" id="CHEBI:30616"/>
    </ligand>
</feature>
<comment type="similarity">
    <text evidence="2 12 13 14">Belongs to the NDK family.</text>
</comment>
<evidence type="ECO:0000313" key="17">
    <source>
        <dbReference type="EMBL" id="KNF09577.1"/>
    </source>
</evidence>
<keyword evidence="7 12" id="KW-0547">Nucleotide-binding</keyword>
<dbReference type="InterPro" id="IPR023005">
    <property type="entry name" value="Nucleoside_diP_kinase_AS"/>
</dbReference>
<feature type="binding site" evidence="12 13">
    <location>
        <position position="85"/>
    </location>
    <ligand>
        <name>ATP</name>
        <dbReference type="ChEBI" id="CHEBI:30616"/>
    </ligand>
</feature>
<dbReference type="Gene3D" id="3.30.70.141">
    <property type="entry name" value="Nucleoside diphosphate kinase-like domain"/>
    <property type="match status" value="1"/>
</dbReference>
<dbReference type="GO" id="GO:0006183">
    <property type="term" value="P:GTP biosynthetic process"/>
    <property type="evidence" value="ECO:0007669"/>
    <property type="project" value="UniProtKB-UniRule"/>
</dbReference>
<dbReference type="NCBIfam" id="NF001908">
    <property type="entry name" value="PRK00668.1"/>
    <property type="match status" value="1"/>
</dbReference>
<evidence type="ECO:0000256" key="1">
    <source>
        <dbReference type="ARBA" id="ARBA00001946"/>
    </source>
</evidence>
<dbReference type="STRING" id="1503.CLPU_2c00280"/>
<dbReference type="GO" id="GO:0006228">
    <property type="term" value="P:UTP biosynthetic process"/>
    <property type="evidence" value="ECO:0007669"/>
    <property type="project" value="UniProtKB-UniRule"/>
</dbReference>
<dbReference type="Proteomes" id="UP000037267">
    <property type="component" value="Unassembled WGS sequence"/>
</dbReference>
<gene>
    <name evidence="12 17" type="primary">ndk</name>
    <name evidence="17" type="ORF">CLPU_2c00280</name>
</gene>
<dbReference type="SMART" id="SM00562">
    <property type="entry name" value="NDK"/>
    <property type="match status" value="1"/>
</dbReference>
<evidence type="ECO:0000256" key="13">
    <source>
        <dbReference type="PROSITE-ProRule" id="PRU00706"/>
    </source>
</evidence>
<evidence type="ECO:0000256" key="2">
    <source>
        <dbReference type="ARBA" id="ARBA00008142"/>
    </source>
</evidence>
<keyword evidence="12" id="KW-0963">Cytoplasm</keyword>
<dbReference type="PATRIC" id="fig|1503.3.peg.1525"/>
<evidence type="ECO:0000256" key="12">
    <source>
        <dbReference type="HAMAP-Rule" id="MF_00451"/>
    </source>
</evidence>
<feature type="active site" description="Pros-phosphohistidine intermediate" evidence="12 13">
    <location>
        <position position="115"/>
    </location>
</feature>
<evidence type="ECO:0000313" key="18">
    <source>
        <dbReference type="Proteomes" id="UP000037267"/>
    </source>
</evidence>
<comment type="caution">
    <text evidence="17">The sequence shown here is derived from an EMBL/GenBank/DDBJ whole genome shotgun (WGS) entry which is preliminary data.</text>
</comment>
<keyword evidence="5 12" id="KW-0808">Transferase</keyword>
<comment type="catalytic activity">
    <reaction evidence="12">
        <text>a ribonucleoside 5'-diphosphate + ATP = a ribonucleoside 5'-triphosphate + ADP</text>
        <dbReference type="Rhea" id="RHEA:18113"/>
        <dbReference type="ChEBI" id="CHEBI:30616"/>
        <dbReference type="ChEBI" id="CHEBI:57930"/>
        <dbReference type="ChEBI" id="CHEBI:61557"/>
        <dbReference type="ChEBI" id="CHEBI:456216"/>
        <dbReference type="EC" id="2.7.4.6"/>
    </reaction>
</comment>
<dbReference type="EMBL" id="LGSS01000002">
    <property type="protein sequence ID" value="KNF09577.1"/>
    <property type="molecule type" value="Genomic_DNA"/>
</dbReference>
<evidence type="ECO:0000256" key="3">
    <source>
        <dbReference type="ARBA" id="ARBA00012966"/>
    </source>
</evidence>
<keyword evidence="9 12" id="KW-0067">ATP-binding</keyword>
<dbReference type="InterPro" id="IPR036850">
    <property type="entry name" value="NDK-like_dom_sf"/>
</dbReference>
<dbReference type="HAMAP" id="MF_00451">
    <property type="entry name" value="NDP_kinase"/>
    <property type="match status" value="1"/>
</dbReference>
<dbReference type="PANTHER" id="PTHR11349">
    <property type="entry name" value="NUCLEOSIDE DIPHOSPHATE KINASE"/>
    <property type="match status" value="1"/>
</dbReference>
<evidence type="ECO:0000256" key="9">
    <source>
        <dbReference type="ARBA" id="ARBA00022840"/>
    </source>
</evidence>
<dbReference type="GO" id="GO:0005737">
    <property type="term" value="C:cytoplasm"/>
    <property type="evidence" value="ECO:0007669"/>
    <property type="project" value="UniProtKB-SubCell"/>
</dbReference>
<sequence length="131" mass="14808">MEKTLVIIKPDGVERGLIGEVISRYERKGLKIKECRLINATKDILEQHYIEHKEKPFYEGLVSYMMRGPVVVMIVEGNEAIQLVRNINGSTKPTEAAMGTIRGDFANSVTENIVHASDSIESSEREISIWF</sequence>
<dbReference type="RefSeq" id="WP_050353978.1">
    <property type="nucleotide sequence ID" value="NZ_LGSS01000002.1"/>
</dbReference>
<accession>A0A0L0WDM5</accession>
<protein>
    <recommendedName>
        <fullName evidence="4 12">Nucleoside diphosphate kinase</fullName>
        <shortName evidence="12">NDK</shortName>
        <shortName evidence="12">NDP kinase</shortName>
        <ecNumber evidence="3 12">2.7.4.6</ecNumber>
    </recommendedName>
    <alternativeName>
        <fullName evidence="12">Nucleoside-2-P kinase</fullName>
    </alternativeName>
</protein>
<evidence type="ECO:0000259" key="16">
    <source>
        <dbReference type="SMART" id="SM00562"/>
    </source>
</evidence>
<dbReference type="GO" id="GO:0046872">
    <property type="term" value="F:metal ion binding"/>
    <property type="evidence" value="ECO:0007669"/>
    <property type="project" value="UniProtKB-KW"/>
</dbReference>
<comment type="function">
    <text evidence="12">Major role in the synthesis of nucleoside triphosphates other than ATP. The ATP gamma phosphate is transferred to the NDP beta phosphate via a ping-pong mechanism, using a phosphorylated active-site intermediate.</text>
</comment>
<comment type="catalytic activity">
    <reaction evidence="12 15">
        <text>a 2'-deoxyribonucleoside 5'-diphosphate + ATP = a 2'-deoxyribonucleoside 5'-triphosphate + ADP</text>
        <dbReference type="Rhea" id="RHEA:44640"/>
        <dbReference type="ChEBI" id="CHEBI:30616"/>
        <dbReference type="ChEBI" id="CHEBI:61560"/>
        <dbReference type="ChEBI" id="CHEBI:73316"/>
        <dbReference type="ChEBI" id="CHEBI:456216"/>
        <dbReference type="EC" id="2.7.4.6"/>
    </reaction>
</comment>
<dbReference type="PROSITE" id="PS00469">
    <property type="entry name" value="NDPK"/>
    <property type="match status" value="1"/>
</dbReference>
<dbReference type="OrthoDB" id="9801161at2"/>
<evidence type="ECO:0000256" key="15">
    <source>
        <dbReference type="RuleBase" id="RU004013"/>
    </source>
</evidence>
<dbReference type="InterPro" id="IPR001564">
    <property type="entry name" value="Nucleoside_diP_kinase"/>
</dbReference>
<feature type="binding site" evidence="12 13">
    <location>
        <position position="102"/>
    </location>
    <ligand>
        <name>ATP</name>
        <dbReference type="ChEBI" id="CHEBI:30616"/>
    </ligand>
</feature>
<dbReference type="GO" id="GO:0006241">
    <property type="term" value="P:CTP biosynthetic process"/>
    <property type="evidence" value="ECO:0007669"/>
    <property type="project" value="UniProtKB-UniRule"/>
</dbReference>
<evidence type="ECO:0000256" key="11">
    <source>
        <dbReference type="ARBA" id="ARBA00023080"/>
    </source>
</evidence>
<comment type="subcellular location">
    <subcellularLocation>
        <location evidence="12">Cytoplasm</location>
    </subcellularLocation>
</comment>